<reference evidence="2" key="1">
    <citation type="submission" date="2022-11" db="EMBL/GenBank/DDBJ databases">
        <authorList>
            <person name="Mo P."/>
        </authorList>
    </citation>
    <scope>NUCLEOTIDE SEQUENCE</scope>
    <source>
        <strain evidence="2">HUAS 11-8</strain>
    </source>
</reference>
<accession>A0ABY7B9R7</accession>
<evidence type="ECO:0008006" key="4">
    <source>
        <dbReference type="Google" id="ProtNLM"/>
    </source>
</evidence>
<sequence length="154" mass="15995">MLAGTGIVLLAATACGQRPAAHVGAPPPTKAPVSSSPTVAMPTRPGSPQNPPPGSTAVPGDRVDVTNLPADFPHEVYVSADGRLLYVRGQEGGCNHASAEVRSETAQQVTVDVVEAKSTVQNQMCTMEIRYPLLSVALAAPLGQRHVVLLAQKR</sequence>
<keyword evidence="3" id="KW-1185">Reference proteome</keyword>
<gene>
    <name evidence="2" type="ORF">ORV05_07435</name>
</gene>
<dbReference type="Proteomes" id="UP001163203">
    <property type="component" value="Chromosome"/>
</dbReference>
<evidence type="ECO:0000313" key="3">
    <source>
        <dbReference type="Proteomes" id="UP001163203"/>
    </source>
</evidence>
<name>A0ABY7B9R7_9PSEU</name>
<protein>
    <recommendedName>
        <fullName evidence="4">Lipoprotein</fullName>
    </recommendedName>
</protein>
<proteinExistence type="predicted"/>
<evidence type="ECO:0000313" key="2">
    <source>
        <dbReference type="EMBL" id="WAL67606.1"/>
    </source>
</evidence>
<dbReference type="RefSeq" id="WP_268757704.1">
    <property type="nucleotide sequence ID" value="NZ_CP113836.1"/>
</dbReference>
<organism evidence="2 3">
    <name type="scientific">Amycolatopsis cynarae</name>
    <dbReference type="NCBI Taxonomy" id="2995223"/>
    <lineage>
        <taxon>Bacteria</taxon>
        <taxon>Bacillati</taxon>
        <taxon>Actinomycetota</taxon>
        <taxon>Actinomycetes</taxon>
        <taxon>Pseudonocardiales</taxon>
        <taxon>Pseudonocardiaceae</taxon>
        <taxon>Amycolatopsis</taxon>
    </lineage>
</organism>
<evidence type="ECO:0000256" key="1">
    <source>
        <dbReference type="SAM" id="MobiDB-lite"/>
    </source>
</evidence>
<feature type="region of interest" description="Disordered" evidence="1">
    <location>
        <begin position="17"/>
        <end position="64"/>
    </location>
</feature>
<dbReference type="EMBL" id="CP113836">
    <property type="protein sequence ID" value="WAL67606.1"/>
    <property type="molecule type" value="Genomic_DNA"/>
</dbReference>